<name>A0A0K2TSN8_LEPSM</name>
<dbReference type="AlphaFoldDB" id="A0A0K2TSN8"/>
<evidence type="ECO:0000313" key="1">
    <source>
        <dbReference type="EMBL" id="CDW29033.1"/>
    </source>
</evidence>
<protein>
    <submittedName>
        <fullName evidence="1">Uncharacterized protein</fullName>
    </submittedName>
</protein>
<organism evidence="1">
    <name type="scientific">Lepeophtheirus salmonis</name>
    <name type="common">Salmon louse</name>
    <name type="synonym">Caligus salmonis</name>
    <dbReference type="NCBI Taxonomy" id="72036"/>
    <lineage>
        <taxon>Eukaryota</taxon>
        <taxon>Metazoa</taxon>
        <taxon>Ecdysozoa</taxon>
        <taxon>Arthropoda</taxon>
        <taxon>Crustacea</taxon>
        <taxon>Multicrustacea</taxon>
        <taxon>Hexanauplia</taxon>
        <taxon>Copepoda</taxon>
        <taxon>Siphonostomatoida</taxon>
        <taxon>Caligidae</taxon>
        <taxon>Lepeophtheirus</taxon>
    </lineage>
</organism>
<reference evidence="1" key="1">
    <citation type="submission" date="2014-05" db="EMBL/GenBank/DDBJ databases">
        <authorList>
            <person name="Chronopoulou M."/>
        </authorList>
    </citation>
    <scope>NUCLEOTIDE SEQUENCE</scope>
    <source>
        <tissue evidence="1">Whole organism</tissue>
    </source>
</reference>
<dbReference type="EMBL" id="HACA01011672">
    <property type="protein sequence ID" value="CDW29033.1"/>
    <property type="molecule type" value="Transcribed_RNA"/>
</dbReference>
<proteinExistence type="predicted"/>
<accession>A0A0K2TSN8</accession>
<sequence length="37" mass="3904">MAVICLTDAKHFCLSTKTTNNALPGHAELLEGSNFVG</sequence>